<feature type="transmembrane region" description="Helical" evidence="5">
    <location>
        <begin position="29"/>
        <end position="49"/>
    </location>
</feature>
<evidence type="ECO:0000256" key="4">
    <source>
        <dbReference type="ARBA" id="ARBA00023136"/>
    </source>
</evidence>
<dbReference type="Proteomes" id="UP000292704">
    <property type="component" value="Unassembled WGS sequence"/>
</dbReference>
<evidence type="ECO:0000256" key="2">
    <source>
        <dbReference type="ARBA" id="ARBA00022692"/>
    </source>
</evidence>
<dbReference type="GO" id="GO:0015499">
    <property type="term" value="F:formate transmembrane transporter activity"/>
    <property type="evidence" value="ECO:0007669"/>
    <property type="project" value="TreeGrafter"/>
</dbReference>
<dbReference type="PANTHER" id="PTHR30520:SF2">
    <property type="entry name" value="INNER MEMBRANE PROTEIN YFDC"/>
    <property type="match status" value="1"/>
</dbReference>
<accession>A0A482XWT2</accession>
<feature type="transmembrane region" description="Helical" evidence="5">
    <location>
        <begin position="159"/>
        <end position="179"/>
    </location>
</feature>
<feature type="transmembrane region" description="Helical" evidence="5">
    <location>
        <begin position="61"/>
        <end position="79"/>
    </location>
</feature>
<dbReference type="InterPro" id="IPR023271">
    <property type="entry name" value="Aquaporin-like"/>
</dbReference>
<evidence type="ECO:0000313" key="6">
    <source>
        <dbReference type="EMBL" id="RZH68081.1"/>
    </source>
</evidence>
<organism evidence="6 7">
    <name type="scientific">Natrinema altunense</name>
    <dbReference type="NCBI Taxonomy" id="222984"/>
    <lineage>
        <taxon>Archaea</taxon>
        <taxon>Methanobacteriati</taxon>
        <taxon>Methanobacteriota</taxon>
        <taxon>Stenosarchaea group</taxon>
        <taxon>Halobacteria</taxon>
        <taxon>Halobacteriales</taxon>
        <taxon>Natrialbaceae</taxon>
        <taxon>Natrinema</taxon>
    </lineage>
</organism>
<comment type="subcellular location">
    <subcellularLocation>
        <location evidence="1">Membrane</location>
        <topology evidence="1">Multi-pass membrane protein</topology>
    </subcellularLocation>
</comment>
<evidence type="ECO:0000256" key="5">
    <source>
        <dbReference type="SAM" id="Phobius"/>
    </source>
</evidence>
<dbReference type="InterPro" id="IPR000292">
    <property type="entry name" value="For/NO2_transpt"/>
</dbReference>
<dbReference type="AlphaFoldDB" id="A0A482XWT2"/>
<dbReference type="RefSeq" id="WP_130169175.1">
    <property type="nucleotide sequence ID" value="NZ_SHMR01000001.1"/>
</dbReference>
<keyword evidence="3 5" id="KW-1133">Transmembrane helix</keyword>
<dbReference type="EMBL" id="SHMR01000001">
    <property type="protein sequence ID" value="RZH68081.1"/>
    <property type="molecule type" value="Genomic_DNA"/>
</dbReference>
<evidence type="ECO:0000256" key="1">
    <source>
        <dbReference type="ARBA" id="ARBA00004141"/>
    </source>
</evidence>
<feature type="transmembrane region" description="Helical" evidence="5">
    <location>
        <begin position="191"/>
        <end position="218"/>
    </location>
</feature>
<dbReference type="OrthoDB" id="176259at2157"/>
<keyword evidence="2 5" id="KW-0812">Transmembrane</keyword>
<feature type="transmembrane region" description="Helical" evidence="5">
    <location>
        <begin position="111"/>
        <end position="132"/>
    </location>
</feature>
<proteinExistence type="predicted"/>
<evidence type="ECO:0000256" key="3">
    <source>
        <dbReference type="ARBA" id="ARBA00022989"/>
    </source>
</evidence>
<dbReference type="STRING" id="222984.GCA_000731985_03040"/>
<gene>
    <name evidence="6" type="ORF">ELS17_01015</name>
</gene>
<dbReference type="Pfam" id="PF01226">
    <property type="entry name" value="Form_Nir_trans"/>
    <property type="match status" value="1"/>
</dbReference>
<comment type="caution">
    <text evidence="6">The sequence shown here is derived from an EMBL/GenBank/DDBJ whole genome shotgun (WGS) entry which is preliminary data.</text>
</comment>
<dbReference type="GO" id="GO:0005886">
    <property type="term" value="C:plasma membrane"/>
    <property type="evidence" value="ECO:0007669"/>
    <property type="project" value="TreeGrafter"/>
</dbReference>
<dbReference type="Gene3D" id="1.20.1080.10">
    <property type="entry name" value="Glycerol uptake facilitator protein"/>
    <property type="match status" value="1"/>
</dbReference>
<evidence type="ECO:0000313" key="7">
    <source>
        <dbReference type="Proteomes" id="UP000292704"/>
    </source>
</evidence>
<protein>
    <submittedName>
        <fullName evidence="6">Formate/nitrite transporter family protein</fullName>
    </submittedName>
</protein>
<sequence>MSTVPDPAGIFDRAVDEGQRRLEQSLLELAATSFIAGFTIVFGIVALGVVDGLVEPQFGEAAHVAGALTFGVGMVFLVVGRAELFNENFFDPVAAAAARDGTWLLVPIGRLWAVTLVFNLLGGFLFAVVFAVEGVLPPESAHALSRTAEGIVNRPPRGIFASAIVGGALVSLLSFLLAAADSVGSRLTLAYLVGFLLALGPFDHVIVTAIHVFFGYLFDAAIGSGALGETIVVSAAGNVVGGIGLVTFTHVAQVRGAEGSDD</sequence>
<keyword evidence="4 5" id="KW-0472">Membrane</keyword>
<reference evidence="6 7" key="1">
    <citation type="submission" date="2019-02" db="EMBL/GenBank/DDBJ databases">
        <title>Genome analysis provides insights into bioremediation potentialities and Haloocin production by Natrinema altunense strain 4.1R isolated from Chott Douz in Tunisian desert.</title>
        <authorList>
            <person name="Najjari A."/>
            <person name="Youssef N."/>
            <person name="Ben Dhia O."/>
            <person name="Ferjani R."/>
            <person name="El Hidri D."/>
            <person name="Ouzari H.I."/>
            <person name="Cherif A."/>
        </authorList>
    </citation>
    <scope>NUCLEOTIDE SEQUENCE [LARGE SCALE GENOMIC DNA]</scope>
    <source>
        <strain evidence="6 7">4.1R</strain>
    </source>
</reference>
<dbReference type="PANTHER" id="PTHR30520">
    <property type="entry name" value="FORMATE TRANSPORTER-RELATED"/>
    <property type="match status" value="1"/>
</dbReference>
<feature type="transmembrane region" description="Helical" evidence="5">
    <location>
        <begin position="230"/>
        <end position="252"/>
    </location>
</feature>
<name>A0A482XWT2_9EURY</name>